<dbReference type="SUPFAM" id="SSF47336">
    <property type="entry name" value="ACP-like"/>
    <property type="match status" value="1"/>
</dbReference>
<keyword evidence="2" id="KW-0597">Phosphoprotein</keyword>
<dbReference type="Pfam" id="PF00501">
    <property type="entry name" value="AMP-binding"/>
    <property type="match status" value="1"/>
</dbReference>
<proteinExistence type="predicted"/>
<evidence type="ECO:0000313" key="6">
    <source>
        <dbReference type="Proteomes" id="UP000749646"/>
    </source>
</evidence>
<dbReference type="Gene3D" id="3.40.50.12780">
    <property type="entry name" value="N-terminal domain of ligase-like"/>
    <property type="match status" value="1"/>
</dbReference>
<evidence type="ECO:0000256" key="1">
    <source>
        <dbReference type="ARBA" id="ARBA00022450"/>
    </source>
</evidence>
<dbReference type="InterPro" id="IPR020459">
    <property type="entry name" value="AMP-binding"/>
</dbReference>
<dbReference type="GO" id="GO:0016874">
    <property type="term" value="F:ligase activity"/>
    <property type="evidence" value="ECO:0007669"/>
    <property type="project" value="UniProtKB-KW"/>
</dbReference>
<dbReference type="PANTHER" id="PTHR45527:SF1">
    <property type="entry name" value="FATTY ACID SYNTHASE"/>
    <property type="match status" value="1"/>
</dbReference>
<dbReference type="Pfam" id="PF13193">
    <property type="entry name" value="AMP-binding_C"/>
    <property type="match status" value="1"/>
</dbReference>
<dbReference type="InterPro" id="IPR042099">
    <property type="entry name" value="ANL_N_sf"/>
</dbReference>
<evidence type="ECO:0000256" key="3">
    <source>
        <dbReference type="ARBA" id="ARBA00022598"/>
    </source>
</evidence>
<keyword evidence="3" id="KW-0436">Ligase</keyword>
<dbReference type="PROSITE" id="PS00455">
    <property type="entry name" value="AMP_BINDING"/>
    <property type="match status" value="1"/>
</dbReference>
<reference evidence="5" key="1">
    <citation type="journal article" date="2020" name="Fungal Divers.">
        <title>Resolving the Mortierellaceae phylogeny through synthesis of multi-gene phylogenetics and phylogenomics.</title>
        <authorList>
            <person name="Vandepol N."/>
            <person name="Liber J."/>
            <person name="Desiro A."/>
            <person name="Na H."/>
            <person name="Kennedy M."/>
            <person name="Barry K."/>
            <person name="Grigoriev I.V."/>
            <person name="Miller A.N."/>
            <person name="O'Donnell K."/>
            <person name="Stajich J.E."/>
            <person name="Bonito G."/>
        </authorList>
    </citation>
    <scope>NUCLEOTIDE SEQUENCE</scope>
    <source>
        <strain evidence="5">MES-2147</strain>
    </source>
</reference>
<dbReference type="Gene3D" id="3.30.300.30">
    <property type="match status" value="1"/>
</dbReference>
<dbReference type="EMBL" id="JAAAHW010001477">
    <property type="protein sequence ID" value="KAF9994856.1"/>
    <property type="molecule type" value="Genomic_DNA"/>
</dbReference>
<dbReference type="FunFam" id="3.30.300.30:FF:000010">
    <property type="entry name" value="Enterobactin synthetase component F"/>
    <property type="match status" value="1"/>
</dbReference>
<dbReference type="Proteomes" id="UP000749646">
    <property type="component" value="Unassembled WGS sequence"/>
</dbReference>
<dbReference type="SMART" id="SM00823">
    <property type="entry name" value="PKS_PP"/>
    <property type="match status" value="1"/>
</dbReference>
<dbReference type="GO" id="GO:0043041">
    <property type="term" value="P:amino acid activation for nonribosomal peptide biosynthetic process"/>
    <property type="evidence" value="ECO:0007669"/>
    <property type="project" value="TreeGrafter"/>
</dbReference>
<dbReference type="InterPro" id="IPR006162">
    <property type="entry name" value="Ppantetheine_attach_site"/>
</dbReference>
<dbReference type="InterPro" id="IPR000873">
    <property type="entry name" value="AMP-dep_synth/lig_dom"/>
</dbReference>
<dbReference type="InterPro" id="IPR036736">
    <property type="entry name" value="ACP-like_sf"/>
</dbReference>
<dbReference type="Gene3D" id="1.10.1200.10">
    <property type="entry name" value="ACP-like"/>
    <property type="match status" value="1"/>
</dbReference>
<dbReference type="Pfam" id="PF00550">
    <property type="entry name" value="PP-binding"/>
    <property type="match status" value="1"/>
</dbReference>
<dbReference type="InterPro" id="IPR045851">
    <property type="entry name" value="AMP-bd_C_sf"/>
</dbReference>
<dbReference type="GO" id="GO:0005737">
    <property type="term" value="C:cytoplasm"/>
    <property type="evidence" value="ECO:0007669"/>
    <property type="project" value="TreeGrafter"/>
</dbReference>
<dbReference type="InterPro" id="IPR010071">
    <property type="entry name" value="AA_adenyl_dom"/>
</dbReference>
<dbReference type="InterPro" id="IPR025110">
    <property type="entry name" value="AMP-bd_C"/>
</dbReference>
<protein>
    <recommendedName>
        <fullName evidence="4">Carrier domain-containing protein</fullName>
    </recommendedName>
</protein>
<keyword evidence="1" id="KW-0596">Phosphopantetheine</keyword>
<dbReference type="InterPro" id="IPR020845">
    <property type="entry name" value="AMP-binding_CS"/>
</dbReference>
<dbReference type="FunFam" id="2.30.38.10:FF:000001">
    <property type="entry name" value="Non-ribosomal peptide synthetase PvdI"/>
    <property type="match status" value="1"/>
</dbReference>
<dbReference type="PROSITE" id="PS00012">
    <property type="entry name" value="PHOSPHOPANTETHEINE"/>
    <property type="match status" value="1"/>
</dbReference>
<evidence type="ECO:0000256" key="2">
    <source>
        <dbReference type="ARBA" id="ARBA00022553"/>
    </source>
</evidence>
<dbReference type="FunFam" id="1.10.1200.10:FF:000005">
    <property type="entry name" value="Nonribosomal peptide synthetase 1"/>
    <property type="match status" value="1"/>
</dbReference>
<feature type="domain" description="Carrier" evidence="4">
    <location>
        <begin position="455"/>
        <end position="529"/>
    </location>
</feature>
<dbReference type="PRINTS" id="PR00154">
    <property type="entry name" value="AMPBINDING"/>
</dbReference>
<feature type="non-terminal residue" evidence="5">
    <location>
        <position position="623"/>
    </location>
</feature>
<evidence type="ECO:0000313" key="5">
    <source>
        <dbReference type="EMBL" id="KAF9994856.1"/>
    </source>
</evidence>
<gene>
    <name evidence="5" type="ORF">BGZ65_009508</name>
</gene>
<evidence type="ECO:0000259" key="4">
    <source>
        <dbReference type="PROSITE" id="PS50075"/>
    </source>
</evidence>
<dbReference type="NCBIfam" id="TIGR01733">
    <property type="entry name" value="AA-adenyl-dom"/>
    <property type="match status" value="1"/>
</dbReference>
<dbReference type="GO" id="GO:0044550">
    <property type="term" value="P:secondary metabolite biosynthetic process"/>
    <property type="evidence" value="ECO:0007669"/>
    <property type="project" value="TreeGrafter"/>
</dbReference>
<dbReference type="InterPro" id="IPR020806">
    <property type="entry name" value="PKS_PP-bd"/>
</dbReference>
<dbReference type="PROSITE" id="PS50075">
    <property type="entry name" value="CARRIER"/>
    <property type="match status" value="1"/>
</dbReference>
<sequence>MIIGVLAILKAGGAYVPLDPAYSSERLRDILVDAAPTIVVADKCGQKALGVGSLISLCVVDPNIINVDSTLKSDSVQQGISVSNPDVPELTSHHLAYIIYTSGSTGKPKGVMVEHEGVGNLIMTRPDLFGTGSSSRVLQFFSYVFDGCVLDIFMTLCLGGSLYLLSDGIRSDPAQLWDYLQRRSITQATLPPAILQDCKDLQPLTTPLTLIVAGEALPLSLLRTLQALVPMGKIVNDYGPTEATVGAIAWRCPQEFDGDIVTIGRPIANKKIYILDNHDQPVPLGAIGELYIGGVGVARGYLNRPDLTAKAFFPDPFAGDQDARMYKTGDLARYLPDGNIIFLGRNDHQVKIRGFRIELGEIESRLSDHSMVDKAAVIAMGEGSDKRLVAYVVAKPDDQLVRTLRSHLLSFLPDYMVPSAIVRLDALPLTSNGKLDRKALPAPDSAAFARQEYEEPQGEIETTIAHIWAELLHLDRVSRNDNFFALGGHSLLAVQVIERLRRVGLAFPIRALFKTPTLSVLARSLGQLHEQEVSHNLITQDTAVITPDMLPLINLTQLDIELVVGNVPGGVSNVQDIYSLSPLQEGILFHHLLATKGDPYLLITSKGFATRELLDRYLDAAQQ</sequence>
<keyword evidence="6" id="KW-1185">Reference proteome</keyword>
<accession>A0A9P6SRW4</accession>
<dbReference type="PANTHER" id="PTHR45527">
    <property type="entry name" value="NONRIBOSOMAL PEPTIDE SYNTHETASE"/>
    <property type="match status" value="1"/>
</dbReference>
<dbReference type="GO" id="GO:0031177">
    <property type="term" value="F:phosphopantetheine binding"/>
    <property type="evidence" value="ECO:0007669"/>
    <property type="project" value="InterPro"/>
</dbReference>
<name>A0A9P6SRW4_9FUNG</name>
<dbReference type="SUPFAM" id="SSF56801">
    <property type="entry name" value="Acetyl-CoA synthetase-like"/>
    <property type="match status" value="1"/>
</dbReference>
<dbReference type="InterPro" id="IPR009081">
    <property type="entry name" value="PP-bd_ACP"/>
</dbReference>
<comment type="caution">
    <text evidence="5">The sequence shown here is derived from an EMBL/GenBank/DDBJ whole genome shotgun (WGS) entry which is preliminary data.</text>
</comment>
<dbReference type="CDD" id="cd05930">
    <property type="entry name" value="A_NRPS"/>
    <property type="match status" value="1"/>
</dbReference>
<dbReference type="OrthoDB" id="329835at2759"/>
<dbReference type="AlphaFoldDB" id="A0A9P6SRW4"/>
<organism evidence="5 6">
    <name type="scientific">Modicella reniformis</name>
    <dbReference type="NCBI Taxonomy" id="1440133"/>
    <lineage>
        <taxon>Eukaryota</taxon>
        <taxon>Fungi</taxon>
        <taxon>Fungi incertae sedis</taxon>
        <taxon>Mucoromycota</taxon>
        <taxon>Mortierellomycotina</taxon>
        <taxon>Mortierellomycetes</taxon>
        <taxon>Mortierellales</taxon>
        <taxon>Mortierellaceae</taxon>
        <taxon>Modicella</taxon>
    </lineage>
</organism>